<comment type="catalytic activity">
    <reaction evidence="1">
        <text>Hydrolyzes free adenine bases from 7,8-dihydro-8-oxoguanine:adenine mismatched double-stranded DNA, leaving an apurinic site.</text>
        <dbReference type="EC" id="3.2.2.31"/>
    </reaction>
</comment>
<keyword evidence="12" id="KW-0234">DNA repair</keyword>
<gene>
    <name evidence="15" type="primary">nth_33</name>
    <name evidence="15" type="ORF">SDC9_114134</name>
</gene>
<evidence type="ECO:0000256" key="9">
    <source>
        <dbReference type="ARBA" id="ARBA00022801"/>
    </source>
</evidence>
<comment type="caution">
    <text evidence="15">The sequence shown here is derived from an EMBL/GenBank/DDBJ whole genome shotgun (WGS) entry which is preliminary data.</text>
</comment>
<keyword evidence="15" id="KW-0456">Lyase</keyword>
<dbReference type="GO" id="GO:0032357">
    <property type="term" value="F:oxidized purine DNA binding"/>
    <property type="evidence" value="ECO:0007669"/>
    <property type="project" value="TreeGrafter"/>
</dbReference>
<dbReference type="CDD" id="cd00056">
    <property type="entry name" value="ENDO3c"/>
    <property type="match status" value="1"/>
</dbReference>
<evidence type="ECO:0000256" key="2">
    <source>
        <dbReference type="ARBA" id="ARBA00001966"/>
    </source>
</evidence>
<keyword evidence="15" id="KW-0540">Nuclease</keyword>
<dbReference type="SMART" id="SM00478">
    <property type="entry name" value="ENDO3c"/>
    <property type="match status" value="1"/>
</dbReference>
<dbReference type="GO" id="GO:0016829">
    <property type="term" value="F:lyase activity"/>
    <property type="evidence" value="ECO:0007669"/>
    <property type="project" value="UniProtKB-KW"/>
</dbReference>
<evidence type="ECO:0000256" key="7">
    <source>
        <dbReference type="ARBA" id="ARBA00022723"/>
    </source>
</evidence>
<keyword evidence="7" id="KW-0479">Metal-binding</keyword>
<keyword evidence="13" id="KW-0326">Glycosidase</keyword>
<keyword evidence="10" id="KW-0408">Iron</keyword>
<dbReference type="AlphaFoldDB" id="A0A645BPN4"/>
<dbReference type="EC" id="3.2.2.31" evidence="4"/>
<dbReference type="PANTHER" id="PTHR42944">
    <property type="entry name" value="ADENINE DNA GLYCOSYLASE"/>
    <property type="match status" value="1"/>
</dbReference>
<dbReference type="GO" id="GO:0046872">
    <property type="term" value="F:metal ion binding"/>
    <property type="evidence" value="ECO:0007669"/>
    <property type="project" value="UniProtKB-KW"/>
</dbReference>
<accession>A0A645BPN4</accession>
<dbReference type="InterPro" id="IPR003265">
    <property type="entry name" value="HhH-GPD_domain"/>
</dbReference>
<proteinExistence type="inferred from homology"/>
<evidence type="ECO:0000256" key="11">
    <source>
        <dbReference type="ARBA" id="ARBA00023014"/>
    </source>
</evidence>
<comment type="similarity">
    <text evidence="3">Belongs to the Nth/MutY family.</text>
</comment>
<organism evidence="15">
    <name type="scientific">bioreactor metagenome</name>
    <dbReference type="NCBI Taxonomy" id="1076179"/>
    <lineage>
        <taxon>unclassified sequences</taxon>
        <taxon>metagenomes</taxon>
        <taxon>ecological metagenomes</taxon>
    </lineage>
</organism>
<evidence type="ECO:0000256" key="10">
    <source>
        <dbReference type="ARBA" id="ARBA00023004"/>
    </source>
</evidence>
<dbReference type="Pfam" id="PF00633">
    <property type="entry name" value="HHH"/>
    <property type="match status" value="1"/>
</dbReference>
<dbReference type="InterPro" id="IPR000445">
    <property type="entry name" value="HhH_motif"/>
</dbReference>
<dbReference type="InterPro" id="IPR044298">
    <property type="entry name" value="MIG/MutY"/>
</dbReference>
<keyword evidence="11" id="KW-0411">Iron-sulfur</keyword>
<evidence type="ECO:0000259" key="14">
    <source>
        <dbReference type="SMART" id="SM00478"/>
    </source>
</evidence>
<keyword evidence="9" id="KW-0378">Hydrolase</keyword>
<protein>
    <recommendedName>
        <fullName evidence="5">Adenine DNA glycosylase</fullName>
        <ecNumber evidence="4">3.2.2.31</ecNumber>
    </recommendedName>
</protein>
<evidence type="ECO:0000256" key="13">
    <source>
        <dbReference type="ARBA" id="ARBA00023295"/>
    </source>
</evidence>
<name>A0A645BPN4_9ZZZZ</name>
<dbReference type="Gene3D" id="1.10.340.30">
    <property type="entry name" value="Hypothetical protein, domain 2"/>
    <property type="match status" value="1"/>
</dbReference>
<dbReference type="InterPro" id="IPR011257">
    <property type="entry name" value="DNA_glycosylase"/>
</dbReference>
<dbReference type="GO" id="GO:0006298">
    <property type="term" value="P:mismatch repair"/>
    <property type="evidence" value="ECO:0007669"/>
    <property type="project" value="TreeGrafter"/>
</dbReference>
<keyword evidence="6" id="KW-0004">4Fe-4S</keyword>
<dbReference type="Pfam" id="PF00730">
    <property type="entry name" value="HhH-GPD"/>
    <property type="match status" value="1"/>
</dbReference>
<dbReference type="GO" id="GO:0000701">
    <property type="term" value="F:purine-specific mismatch base pair DNA N-glycosylase activity"/>
    <property type="evidence" value="ECO:0007669"/>
    <property type="project" value="UniProtKB-EC"/>
</dbReference>
<dbReference type="Gene3D" id="1.10.1670.10">
    <property type="entry name" value="Helix-hairpin-Helix base-excision DNA repair enzymes (C-terminal)"/>
    <property type="match status" value="1"/>
</dbReference>
<dbReference type="FunFam" id="1.10.340.30:FF:000002">
    <property type="entry name" value="Adenine DNA glycosylase"/>
    <property type="match status" value="1"/>
</dbReference>
<evidence type="ECO:0000256" key="5">
    <source>
        <dbReference type="ARBA" id="ARBA00022023"/>
    </source>
</evidence>
<evidence type="ECO:0000256" key="8">
    <source>
        <dbReference type="ARBA" id="ARBA00022763"/>
    </source>
</evidence>
<dbReference type="GO" id="GO:0006284">
    <property type="term" value="P:base-excision repair"/>
    <property type="evidence" value="ECO:0007669"/>
    <property type="project" value="InterPro"/>
</dbReference>
<dbReference type="PROSITE" id="PS01155">
    <property type="entry name" value="ENDONUCLEASE_III_2"/>
    <property type="match status" value="1"/>
</dbReference>
<comment type="cofactor">
    <cofactor evidence="2">
        <name>[4Fe-4S] cluster</name>
        <dbReference type="ChEBI" id="CHEBI:49883"/>
    </cofactor>
</comment>
<dbReference type="GO" id="GO:0035485">
    <property type="term" value="F:adenine/guanine mispair binding"/>
    <property type="evidence" value="ECO:0007669"/>
    <property type="project" value="TreeGrafter"/>
</dbReference>
<evidence type="ECO:0000256" key="3">
    <source>
        <dbReference type="ARBA" id="ARBA00008343"/>
    </source>
</evidence>
<evidence type="ECO:0000256" key="12">
    <source>
        <dbReference type="ARBA" id="ARBA00023204"/>
    </source>
</evidence>
<dbReference type="GO" id="GO:0004519">
    <property type="term" value="F:endonuclease activity"/>
    <property type="evidence" value="ECO:0007669"/>
    <property type="project" value="UniProtKB-KW"/>
</dbReference>
<dbReference type="GO" id="GO:0051539">
    <property type="term" value="F:4 iron, 4 sulfur cluster binding"/>
    <property type="evidence" value="ECO:0007669"/>
    <property type="project" value="UniProtKB-KW"/>
</dbReference>
<sequence>MSILVVSQKQSFSTDLYHYFVEQMLAWYAENGRKNLPWRQPQRNAYQIWVSEVMLQQTQVNRVIDYYERFLQRFPDIKSLAQASWEEFLPYYQGLGYYQRGRNMLKTAQIVVAKYHGEFPKNFQQLLDLPGIGSYTAAAILSFAYDLPFLAFDTNQQRVWGRYLYGSKAEKVDQSEIQKKLPKNTNFAKLNAAIMDFANLVYKNRQPNLENSPLAPLCRFWQTAGSLEKNLFAAKSDFPTAQAQTLLILHRQHQEYYSSSADHYEAFLLAAPLNTRSAIKNYFQRRYHLELSVRPAYKRAFLEGKPTLFVRAQVLLGAIPFKAYPAGKSFQPEAPFQTRTN</sequence>
<evidence type="ECO:0000256" key="1">
    <source>
        <dbReference type="ARBA" id="ARBA00000843"/>
    </source>
</evidence>
<reference evidence="15" key="1">
    <citation type="submission" date="2019-08" db="EMBL/GenBank/DDBJ databases">
        <authorList>
            <person name="Kucharzyk K."/>
            <person name="Murdoch R.W."/>
            <person name="Higgins S."/>
            <person name="Loffler F."/>
        </authorList>
    </citation>
    <scope>NUCLEOTIDE SEQUENCE</scope>
</reference>
<dbReference type="PANTHER" id="PTHR42944:SF1">
    <property type="entry name" value="ADENINE DNA GLYCOSYLASE"/>
    <property type="match status" value="1"/>
</dbReference>
<keyword evidence="15" id="KW-0255">Endonuclease</keyword>
<dbReference type="GO" id="GO:0034039">
    <property type="term" value="F:8-oxo-7,8-dihydroguanine DNA N-glycosylase activity"/>
    <property type="evidence" value="ECO:0007669"/>
    <property type="project" value="TreeGrafter"/>
</dbReference>
<dbReference type="SUPFAM" id="SSF48150">
    <property type="entry name" value="DNA-glycosylase"/>
    <property type="match status" value="1"/>
</dbReference>
<dbReference type="InterPro" id="IPR023170">
    <property type="entry name" value="HhH_base_excis_C"/>
</dbReference>
<feature type="domain" description="HhH-GPD" evidence="14">
    <location>
        <begin position="54"/>
        <end position="200"/>
    </location>
</feature>
<dbReference type="EMBL" id="VSSQ01021558">
    <property type="protein sequence ID" value="MPM67217.1"/>
    <property type="molecule type" value="Genomic_DNA"/>
</dbReference>
<evidence type="ECO:0000256" key="6">
    <source>
        <dbReference type="ARBA" id="ARBA00022485"/>
    </source>
</evidence>
<evidence type="ECO:0000256" key="4">
    <source>
        <dbReference type="ARBA" id="ARBA00012045"/>
    </source>
</evidence>
<dbReference type="InterPro" id="IPR004036">
    <property type="entry name" value="Endonuclease-III-like_CS2"/>
</dbReference>
<evidence type="ECO:0000313" key="15">
    <source>
        <dbReference type="EMBL" id="MPM67217.1"/>
    </source>
</evidence>
<keyword evidence="8" id="KW-0227">DNA damage</keyword>